<evidence type="ECO:0000313" key="2">
    <source>
        <dbReference type="EMBL" id="KAJ7420591.1"/>
    </source>
</evidence>
<sequence length="130" mass="13352">MASASTAAVATTATIVATMATTTMGTIAIMANQTPGETLSAGNHAANICSSNGIVIHRLLIGAWQRWELFASPGFAQSHNSLPTRVLPAASAQGTSIEGRCGADLAQEAPDKDCEEPPTTAKRNLNSEAD</sequence>
<evidence type="ECO:0008006" key="4">
    <source>
        <dbReference type="Google" id="ProtNLM"/>
    </source>
</evidence>
<reference evidence="2" key="1">
    <citation type="submission" date="2019-10" db="EMBL/GenBank/DDBJ databases">
        <authorList>
            <person name="Soares A.E.R."/>
            <person name="Aleixo A."/>
            <person name="Schneider P."/>
            <person name="Miyaki C.Y."/>
            <person name="Schneider M.P."/>
            <person name="Mello C."/>
            <person name="Vasconcelos A.T.R."/>
        </authorList>
    </citation>
    <scope>NUCLEOTIDE SEQUENCE</scope>
    <source>
        <tissue evidence="2">Muscle</tissue>
    </source>
</reference>
<organism evidence="2 3">
    <name type="scientific">Willisornis vidua</name>
    <name type="common">Xingu scale-backed antbird</name>
    <dbReference type="NCBI Taxonomy" id="1566151"/>
    <lineage>
        <taxon>Eukaryota</taxon>
        <taxon>Metazoa</taxon>
        <taxon>Chordata</taxon>
        <taxon>Craniata</taxon>
        <taxon>Vertebrata</taxon>
        <taxon>Euteleostomi</taxon>
        <taxon>Archelosauria</taxon>
        <taxon>Archosauria</taxon>
        <taxon>Dinosauria</taxon>
        <taxon>Saurischia</taxon>
        <taxon>Theropoda</taxon>
        <taxon>Coelurosauria</taxon>
        <taxon>Aves</taxon>
        <taxon>Neognathae</taxon>
        <taxon>Neoaves</taxon>
        <taxon>Telluraves</taxon>
        <taxon>Australaves</taxon>
        <taxon>Passeriformes</taxon>
        <taxon>Thamnophilidae</taxon>
        <taxon>Willisornis</taxon>
    </lineage>
</organism>
<feature type="compositionally biased region" description="Polar residues" evidence="1">
    <location>
        <begin position="121"/>
        <end position="130"/>
    </location>
</feature>
<protein>
    <recommendedName>
        <fullName evidence="4">Secreted protein</fullName>
    </recommendedName>
</protein>
<gene>
    <name evidence="2" type="ORF">WISP_47691</name>
</gene>
<dbReference type="EMBL" id="WHWB01033312">
    <property type="protein sequence ID" value="KAJ7420591.1"/>
    <property type="molecule type" value="Genomic_DNA"/>
</dbReference>
<dbReference type="Proteomes" id="UP001145742">
    <property type="component" value="Unassembled WGS sequence"/>
</dbReference>
<keyword evidence="3" id="KW-1185">Reference proteome</keyword>
<comment type="caution">
    <text evidence="2">The sequence shown here is derived from an EMBL/GenBank/DDBJ whole genome shotgun (WGS) entry which is preliminary data.</text>
</comment>
<accession>A0ABQ9DEP4</accession>
<feature type="region of interest" description="Disordered" evidence="1">
    <location>
        <begin position="107"/>
        <end position="130"/>
    </location>
</feature>
<proteinExistence type="predicted"/>
<evidence type="ECO:0000256" key="1">
    <source>
        <dbReference type="SAM" id="MobiDB-lite"/>
    </source>
</evidence>
<name>A0ABQ9DEP4_9PASS</name>
<evidence type="ECO:0000313" key="3">
    <source>
        <dbReference type="Proteomes" id="UP001145742"/>
    </source>
</evidence>